<keyword evidence="8" id="KW-0520">NAD</keyword>
<dbReference type="InterPro" id="IPR006176">
    <property type="entry name" value="3-OHacyl-CoA_DH_NAD-bd"/>
</dbReference>
<evidence type="ECO:0000259" key="14">
    <source>
        <dbReference type="Pfam" id="PF02737"/>
    </source>
</evidence>
<evidence type="ECO:0000256" key="6">
    <source>
        <dbReference type="ARBA" id="ARBA00022553"/>
    </source>
</evidence>
<dbReference type="AlphaFoldDB" id="A0A3N2H8B4"/>
<dbReference type="PANTHER" id="PTHR48075">
    <property type="entry name" value="3-HYDROXYACYL-COA DEHYDROGENASE FAMILY PROTEIN"/>
    <property type="match status" value="1"/>
</dbReference>
<keyword evidence="6" id="KW-0597">Phosphoprotein</keyword>
<comment type="subcellular location">
    <subcellularLocation>
        <location evidence="1">Cytoplasm</location>
    </subcellularLocation>
</comment>
<evidence type="ECO:0000256" key="4">
    <source>
        <dbReference type="ARBA" id="ARBA00011738"/>
    </source>
</evidence>
<dbReference type="PANTHER" id="PTHR48075:SF1">
    <property type="entry name" value="LAMBDA-CRYSTALLIN HOMOLOG"/>
    <property type="match status" value="1"/>
</dbReference>
<comment type="subunit">
    <text evidence="4">Homodimer.</text>
</comment>
<feature type="domain" description="3-hydroxyacyl-CoA dehydrogenase NAD binding" evidence="14">
    <location>
        <begin position="5"/>
        <end position="167"/>
    </location>
</feature>
<evidence type="ECO:0000256" key="7">
    <source>
        <dbReference type="ARBA" id="ARBA00023002"/>
    </source>
</evidence>
<dbReference type="EMBL" id="RKHY01000001">
    <property type="protein sequence ID" value="ROS45114.1"/>
    <property type="molecule type" value="Genomic_DNA"/>
</dbReference>
<evidence type="ECO:0000256" key="1">
    <source>
        <dbReference type="ARBA" id="ARBA00004496"/>
    </source>
</evidence>
<evidence type="ECO:0000256" key="2">
    <source>
        <dbReference type="ARBA" id="ARBA00005086"/>
    </source>
</evidence>
<dbReference type="InterPro" id="IPR036291">
    <property type="entry name" value="NAD(P)-bd_dom_sf"/>
</dbReference>
<evidence type="ECO:0000256" key="10">
    <source>
        <dbReference type="ARBA" id="ARBA00042709"/>
    </source>
</evidence>
<dbReference type="GO" id="GO:0006631">
    <property type="term" value="P:fatty acid metabolic process"/>
    <property type="evidence" value="ECO:0007669"/>
    <property type="project" value="InterPro"/>
</dbReference>
<dbReference type="RefSeq" id="WP_123686904.1">
    <property type="nucleotide sequence ID" value="NZ_RKHY01000001.1"/>
</dbReference>
<dbReference type="GO" id="GO:0050104">
    <property type="term" value="F:L-gulonate 3-dehydrogenase activity"/>
    <property type="evidence" value="ECO:0007669"/>
    <property type="project" value="UniProtKB-EC"/>
</dbReference>
<evidence type="ECO:0000256" key="8">
    <source>
        <dbReference type="ARBA" id="ARBA00023027"/>
    </source>
</evidence>
<name>A0A3N2H8B4_9PSEU</name>
<dbReference type="Pfam" id="PF02737">
    <property type="entry name" value="3HCDH_N"/>
    <property type="match status" value="1"/>
</dbReference>
<dbReference type="SUPFAM" id="SSF48179">
    <property type="entry name" value="6-phosphogluconate dehydrogenase C-terminal domain-like"/>
    <property type="match status" value="1"/>
</dbReference>
<feature type="domain" description="3-hydroxyacyl-CoA dehydrogenase C-terminal" evidence="13">
    <location>
        <begin position="172"/>
        <end position="269"/>
    </location>
</feature>
<keyword evidence="5" id="KW-0963">Cytoplasm</keyword>
<comment type="pathway">
    <text evidence="2">Lipid metabolism; butanoate metabolism.</text>
</comment>
<accession>A0A3N2H8B4</accession>
<dbReference type="GO" id="GO:0070403">
    <property type="term" value="F:NAD+ binding"/>
    <property type="evidence" value="ECO:0007669"/>
    <property type="project" value="InterPro"/>
</dbReference>
<organism evidence="15 16">
    <name type="scientific">Amycolatopsis thermoflava</name>
    <dbReference type="NCBI Taxonomy" id="84480"/>
    <lineage>
        <taxon>Bacteria</taxon>
        <taxon>Bacillati</taxon>
        <taxon>Actinomycetota</taxon>
        <taxon>Actinomycetes</taxon>
        <taxon>Pseudonocardiales</taxon>
        <taxon>Pseudonocardiaceae</taxon>
        <taxon>Amycolatopsis</taxon>
        <taxon>Amycolatopsis methanolica group</taxon>
    </lineage>
</organism>
<comment type="similarity">
    <text evidence="3">Belongs to the 3-hydroxyacyl-CoA dehydrogenase family.</text>
</comment>
<evidence type="ECO:0000259" key="13">
    <source>
        <dbReference type="Pfam" id="PF00725"/>
    </source>
</evidence>
<dbReference type="GeneID" id="301848800"/>
<evidence type="ECO:0000256" key="12">
    <source>
        <dbReference type="SAM" id="MobiDB-lite"/>
    </source>
</evidence>
<evidence type="ECO:0000313" key="16">
    <source>
        <dbReference type="Proteomes" id="UP000274843"/>
    </source>
</evidence>
<evidence type="ECO:0000256" key="9">
    <source>
        <dbReference type="ARBA" id="ARBA00038962"/>
    </source>
</evidence>
<dbReference type="InterPro" id="IPR008927">
    <property type="entry name" value="6-PGluconate_DH-like_C_sf"/>
</dbReference>
<dbReference type="Pfam" id="PF00725">
    <property type="entry name" value="3HCDH"/>
    <property type="match status" value="1"/>
</dbReference>
<comment type="caution">
    <text evidence="15">The sequence shown here is derived from an EMBL/GenBank/DDBJ whole genome shotgun (WGS) entry which is preliminary data.</text>
</comment>
<dbReference type="PIRSF" id="PIRSF000105">
    <property type="entry name" value="HCDH"/>
    <property type="match status" value="1"/>
</dbReference>
<dbReference type="InterPro" id="IPR022694">
    <property type="entry name" value="3-OHacyl-CoA_DH"/>
</dbReference>
<proteinExistence type="inferred from homology"/>
<dbReference type="InterPro" id="IPR013328">
    <property type="entry name" value="6PGD_dom2"/>
</dbReference>
<dbReference type="Proteomes" id="UP000274843">
    <property type="component" value="Unassembled WGS sequence"/>
</dbReference>
<dbReference type="InterPro" id="IPR006108">
    <property type="entry name" value="3HC_DH_C"/>
</dbReference>
<dbReference type="GO" id="GO:0005737">
    <property type="term" value="C:cytoplasm"/>
    <property type="evidence" value="ECO:0007669"/>
    <property type="project" value="UniProtKB-SubCell"/>
</dbReference>
<evidence type="ECO:0000256" key="3">
    <source>
        <dbReference type="ARBA" id="ARBA00009463"/>
    </source>
</evidence>
<dbReference type="Gene3D" id="3.40.50.720">
    <property type="entry name" value="NAD(P)-binding Rossmann-like Domain"/>
    <property type="match status" value="1"/>
</dbReference>
<evidence type="ECO:0000256" key="11">
    <source>
        <dbReference type="PIRSR" id="PIRSR000105-1"/>
    </source>
</evidence>
<reference evidence="15 16" key="1">
    <citation type="submission" date="2018-11" db="EMBL/GenBank/DDBJ databases">
        <title>Sequencing the genomes of 1000 actinobacteria strains.</title>
        <authorList>
            <person name="Klenk H.-P."/>
        </authorList>
    </citation>
    <scope>NUCLEOTIDE SEQUENCE [LARGE SCALE GENOMIC DNA]</scope>
    <source>
        <strain evidence="15 16">DSM 44348</strain>
    </source>
</reference>
<sequence length="339" mass="36324">MSDEIAVVGAGRMGEGIALTCLAAGFPVVLADVKDRTDEERRAYADRVRARLGSGVTMCGRETGALAGASVVFEAVPEVLEIKREALAWVCDEVAADAVIASTTSTFLVTEIAALVDRPERAVNAHWLNPADVMPLVEVSRSDETDPAAVSRVTGLLERLGKIPVVCGPAAGYIVPRLQALVMNEAARMVEEGVASAADIDLAVRAGLGPRFSVLGPLEFIDWGGGDILYYASRYLAAQLGDRFRHPDVIEENMAAGRRGLQDGVGFYTFDPDGVAAYRAARMREFAELFRLREPELRAGTPVPARSPSGREGHRGGGPSPLHEGDHQPEGEHRRDGRQ</sequence>
<protein>
    <recommendedName>
        <fullName evidence="10">L-gulonate 3-dehydrogenase</fullName>
        <ecNumber evidence="9">1.1.1.45</ecNumber>
    </recommendedName>
    <alternativeName>
        <fullName evidence="10">L-gulonate 3-dehydrogenase</fullName>
    </alternativeName>
</protein>
<feature type="compositionally biased region" description="Basic and acidic residues" evidence="12">
    <location>
        <begin position="323"/>
        <end position="339"/>
    </location>
</feature>
<dbReference type="EC" id="1.1.1.45" evidence="9"/>
<evidence type="ECO:0000313" key="15">
    <source>
        <dbReference type="EMBL" id="ROS45114.1"/>
    </source>
</evidence>
<dbReference type="Gene3D" id="1.10.1040.10">
    <property type="entry name" value="N-(1-d-carboxylethyl)-l-norvaline Dehydrogenase, domain 2"/>
    <property type="match status" value="1"/>
</dbReference>
<feature type="region of interest" description="Disordered" evidence="12">
    <location>
        <begin position="297"/>
        <end position="339"/>
    </location>
</feature>
<evidence type="ECO:0000256" key="5">
    <source>
        <dbReference type="ARBA" id="ARBA00022490"/>
    </source>
</evidence>
<keyword evidence="16" id="KW-1185">Reference proteome</keyword>
<keyword evidence="7" id="KW-0560">Oxidoreductase</keyword>
<feature type="site" description="Important for catalytic activity" evidence="11">
    <location>
        <position position="126"/>
    </location>
</feature>
<dbReference type="SUPFAM" id="SSF51735">
    <property type="entry name" value="NAD(P)-binding Rossmann-fold domains"/>
    <property type="match status" value="1"/>
</dbReference>
<gene>
    <name evidence="15" type="ORF">EDD35_7572</name>
</gene>